<organism evidence="2 3">
    <name type="scientific">Phrynocephalus forsythii</name>
    <dbReference type="NCBI Taxonomy" id="171643"/>
    <lineage>
        <taxon>Eukaryota</taxon>
        <taxon>Metazoa</taxon>
        <taxon>Chordata</taxon>
        <taxon>Craniata</taxon>
        <taxon>Vertebrata</taxon>
        <taxon>Euteleostomi</taxon>
        <taxon>Lepidosauria</taxon>
        <taxon>Squamata</taxon>
        <taxon>Bifurcata</taxon>
        <taxon>Unidentata</taxon>
        <taxon>Episquamata</taxon>
        <taxon>Toxicofera</taxon>
        <taxon>Iguania</taxon>
        <taxon>Acrodonta</taxon>
        <taxon>Agamidae</taxon>
        <taxon>Agaminae</taxon>
        <taxon>Phrynocephalus</taxon>
    </lineage>
</organism>
<dbReference type="EMBL" id="JAPFRF010000003">
    <property type="protein sequence ID" value="KAJ7338154.1"/>
    <property type="molecule type" value="Genomic_DNA"/>
</dbReference>
<reference evidence="2" key="1">
    <citation type="journal article" date="2023" name="DNA Res.">
        <title>Chromosome-level genome assembly of Phrynocephalus forsythii using third-generation DNA sequencing and Hi-C analysis.</title>
        <authorList>
            <person name="Qi Y."/>
            <person name="Zhao W."/>
            <person name="Zhao Y."/>
            <person name="Niu C."/>
            <person name="Cao S."/>
            <person name="Zhang Y."/>
        </authorList>
    </citation>
    <scope>NUCLEOTIDE SEQUENCE</scope>
    <source>
        <tissue evidence="2">Muscle</tissue>
    </source>
</reference>
<dbReference type="AlphaFoldDB" id="A0A9Q1B4L9"/>
<keyword evidence="3" id="KW-1185">Reference proteome</keyword>
<dbReference type="Proteomes" id="UP001142489">
    <property type="component" value="Unassembled WGS sequence"/>
</dbReference>
<protein>
    <submittedName>
        <fullName evidence="2">Uncharacterized protein</fullName>
    </submittedName>
</protein>
<evidence type="ECO:0000256" key="1">
    <source>
        <dbReference type="SAM" id="MobiDB-lite"/>
    </source>
</evidence>
<sequence>MVPHPHCQTDAERQPAPLRSTALFPESPPASPSSPYTCTACTYTHTHSMEGMTMRAEEASPGDPEERSYMSNNTDPGQPEITALTDWLGAHHATPKLDANR</sequence>
<feature type="region of interest" description="Disordered" evidence="1">
    <location>
        <begin position="53"/>
        <end position="81"/>
    </location>
</feature>
<gene>
    <name evidence="2" type="ORF">JRQ81_010781</name>
</gene>
<evidence type="ECO:0000313" key="2">
    <source>
        <dbReference type="EMBL" id="KAJ7338154.1"/>
    </source>
</evidence>
<proteinExistence type="predicted"/>
<feature type="region of interest" description="Disordered" evidence="1">
    <location>
        <begin position="1"/>
        <end position="36"/>
    </location>
</feature>
<evidence type="ECO:0000313" key="3">
    <source>
        <dbReference type="Proteomes" id="UP001142489"/>
    </source>
</evidence>
<comment type="caution">
    <text evidence="2">The sequence shown here is derived from an EMBL/GenBank/DDBJ whole genome shotgun (WGS) entry which is preliminary data.</text>
</comment>
<accession>A0A9Q1B4L9</accession>
<name>A0A9Q1B4L9_9SAUR</name>